<dbReference type="UniPathway" id="UPA00049">
    <property type="reaction ID" value="UER00059"/>
</dbReference>
<dbReference type="InterPro" id="IPR011766">
    <property type="entry name" value="TPP_enzyme_TPP-bd"/>
</dbReference>
<dbReference type="InterPro" id="IPR000399">
    <property type="entry name" value="TPP-bd_CS"/>
</dbReference>
<dbReference type="FunFam" id="3.40.50.1220:FF:000008">
    <property type="entry name" value="Acetolactate synthase"/>
    <property type="match status" value="1"/>
</dbReference>
<keyword evidence="5 11" id="KW-0028">Amino-acid biosynthesis</keyword>
<dbReference type="RefSeq" id="WP_014455704.1">
    <property type="nucleotide sequence ID" value="NC_017098.1"/>
</dbReference>
<dbReference type="HOGENOM" id="CLU_013748_1_2_12"/>
<feature type="domain" description="Thiamine pyrophosphate enzyme central" evidence="12">
    <location>
        <begin position="195"/>
        <end position="330"/>
    </location>
</feature>
<dbReference type="Pfam" id="PF00205">
    <property type="entry name" value="TPP_enzyme_M"/>
    <property type="match status" value="1"/>
</dbReference>
<dbReference type="AlphaFoldDB" id="U3GJS5"/>
<sequence length="571" mass="61931">MTIKERTGAEIIVDSIEKAGIEYIFGLPGGAAIPIFDALVDSPVKMVLTRHEQGAVHMADGYARATGKPAVALVTSGPGATNTITGILTAQMDSIPMVVVCGQQTTWNLGLDTFQEADVSGISYPVVKHSYLVKDPADLPRIMQEAFYLCSSGRPGPVLIDVPKDISSVSLIPNQDTEFHLPGYTLPGEPDHELIQRAAQMIEFARRPVLLVGHGSIISGAHKAVQYLAEKTRIPVTNTLLGKGGFPETHELSLGMLGMHGTAYANKAVDNCDLLISIGSRWDDRIVGNIDKFCVNAKKIHIDIDSSEFNKTVQCDLNILGDAKAVVESLNTVISGGDTEDWLKQINDWKRKFPLKYKKTGSLKAQHAIQEISLQTEGRGIFTTDVGQHQMWAAQYCLTEHRFHWISSGGAGTMGFGFPAAIGAQFAHPDKPVIAVVGDGGFQMTLAELSTAVIHKLPVKILIINNRYLGMVRQWQSLFYENRLSGVDLEGNPDFVKLAESYGAKGFRIRRSGDVRRIIRNALAYNDGPCVIDVEVEKTDNVFPMIPAGGALGDMILEAGTKKLAKPVGST</sequence>
<reference evidence="16" key="1">
    <citation type="journal article" date="2013" name="Stand. Genomic Sci.">
        <title>Complete genome sequence of the halophilic bacterium Spirochaeta africana type strain (Z-7692(T)) from the alkaline Lake Magadi in the East African Rift.</title>
        <authorList>
            <person name="Liolos K."/>
            <person name="Abt B."/>
            <person name="Scheuner C."/>
            <person name="Teshima H."/>
            <person name="Held B."/>
            <person name="Lapidus A."/>
            <person name="Nolan M."/>
            <person name="Lucas S."/>
            <person name="Deshpande S."/>
            <person name="Cheng J.F."/>
            <person name="Tapia R."/>
            <person name="Goodwin L.A."/>
            <person name="Pitluck S."/>
            <person name="Pagani I."/>
            <person name="Ivanova N."/>
            <person name="Mavromatis K."/>
            <person name="Mikhailova N."/>
            <person name="Huntemann M."/>
            <person name="Pati A."/>
            <person name="Chen A."/>
            <person name="Palaniappan K."/>
            <person name="Land M."/>
            <person name="Rohde M."/>
            <person name="Tindall B.J."/>
            <person name="Detter J.C."/>
            <person name="Goker M."/>
            <person name="Bristow J."/>
            <person name="Eisen J.A."/>
            <person name="Markowitz V."/>
            <person name="Hugenholtz P."/>
            <person name="Woyke T."/>
            <person name="Klenk H.P."/>
            <person name="Kyrpides N.C."/>
        </authorList>
    </citation>
    <scope>NUCLEOTIDE SEQUENCE</scope>
    <source>
        <strain evidence="16">ATCC 700263 / DSM 8902 / Z-7692</strain>
    </source>
</reference>
<evidence type="ECO:0000256" key="2">
    <source>
        <dbReference type="ARBA" id="ARBA00005025"/>
    </source>
</evidence>
<dbReference type="PROSITE" id="PS00187">
    <property type="entry name" value="TPP_ENZYMES"/>
    <property type="match status" value="1"/>
</dbReference>
<proteinExistence type="inferred from homology"/>
<evidence type="ECO:0000256" key="7">
    <source>
        <dbReference type="ARBA" id="ARBA00022723"/>
    </source>
</evidence>
<keyword evidence="16" id="KW-1185">Reference proteome</keyword>
<dbReference type="GO" id="GO:0009097">
    <property type="term" value="P:isoleucine biosynthetic process"/>
    <property type="evidence" value="ECO:0007669"/>
    <property type="project" value="UniProtKB-UniPathway"/>
</dbReference>
<evidence type="ECO:0000256" key="11">
    <source>
        <dbReference type="RuleBase" id="RU003591"/>
    </source>
</evidence>
<dbReference type="SUPFAM" id="SSF52467">
    <property type="entry name" value="DHS-like NAD/FAD-binding domain"/>
    <property type="match status" value="1"/>
</dbReference>
<comment type="cofactor">
    <cofactor evidence="11">
        <name>Mg(2+)</name>
        <dbReference type="ChEBI" id="CHEBI:18420"/>
    </cofactor>
    <text evidence="11">Binds 1 Mg(2+) ion per subunit.</text>
</comment>
<dbReference type="OrthoDB" id="4494979at2"/>
<evidence type="ECO:0000313" key="15">
    <source>
        <dbReference type="EMBL" id="AFG37721.1"/>
    </source>
</evidence>
<feature type="domain" description="Thiamine pyrophosphate enzyme TPP-binding" evidence="13">
    <location>
        <begin position="385"/>
        <end position="534"/>
    </location>
</feature>
<dbReference type="InterPro" id="IPR012000">
    <property type="entry name" value="Thiamin_PyroP_enz_cen_dom"/>
</dbReference>
<dbReference type="EMBL" id="CP003282">
    <property type="protein sequence ID" value="AFG37721.1"/>
    <property type="molecule type" value="Genomic_DNA"/>
</dbReference>
<dbReference type="PATRIC" id="fig|889378.3.peg.1649"/>
<dbReference type="eggNOG" id="COG0028">
    <property type="taxonomic scope" value="Bacteria"/>
</dbReference>
<dbReference type="GO" id="GO:0000287">
    <property type="term" value="F:magnesium ion binding"/>
    <property type="evidence" value="ECO:0007669"/>
    <property type="project" value="UniProtKB-UniRule"/>
</dbReference>
<name>U3GJS5_SPIAZ</name>
<dbReference type="NCBIfam" id="TIGR00118">
    <property type="entry name" value="acolac_lg"/>
    <property type="match status" value="1"/>
</dbReference>
<evidence type="ECO:0000256" key="6">
    <source>
        <dbReference type="ARBA" id="ARBA00022679"/>
    </source>
</evidence>
<dbReference type="GO" id="GO:0009099">
    <property type="term" value="P:L-valine biosynthetic process"/>
    <property type="evidence" value="ECO:0007669"/>
    <property type="project" value="UniProtKB-UniPathway"/>
</dbReference>
<dbReference type="Pfam" id="PF02775">
    <property type="entry name" value="TPP_enzyme_C"/>
    <property type="match status" value="1"/>
</dbReference>
<dbReference type="PANTHER" id="PTHR18968">
    <property type="entry name" value="THIAMINE PYROPHOSPHATE ENZYMES"/>
    <property type="match status" value="1"/>
</dbReference>
<evidence type="ECO:0000259" key="13">
    <source>
        <dbReference type="Pfam" id="PF02775"/>
    </source>
</evidence>
<dbReference type="CDD" id="cd07035">
    <property type="entry name" value="TPP_PYR_POX_like"/>
    <property type="match status" value="1"/>
</dbReference>
<evidence type="ECO:0000256" key="8">
    <source>
        <dbReference type="ARBA" id="ARBA00022842"/>
    </source>
</evidence>
<dbReference type="InterPro" id="IPR012846">
    <property type="entry name" value="Acetolactate_synth_lsu"/>
</dbReference>
<organism evidence="15 16">
    <name type="scientific">Spirochaeta africana (strain ATCC 700263 / DSM 8902 / Z-7692)</name>
    <dbReference type="NCBI Taxonomy" id="889378"/>
    <lineage>
        <taxon>Bacteria</taxon>
        <taxon>Pseudomonadati</taxon>
        <taxon>Spirochaetota</taxon>
        <taxon>Spirochaetia</taxon>
        <taxon>Spirochaetales</taxon>
        <taxon>Spirochaetaceae</taxon>
        <taxon>Spirochaeta</taxon>
    </lineage>
</organism>
<dbReference type="STRING" id="889378.Spiaf_1663"/>
<feature type="domain" description="Thiamine pyrophosphate enzyme N-terminal TPP-binding" evidence="14">
    <location>
        <begin position="6"/>
        <end position="120"/>
    </location>
</feature>
<evidence type="ECO:0000259" key="14">
    <source>
        <dbReference type="Pfam" id="PF02776"/>
    </source>
</evidence>
<dbReference type="KEGG" id="sfc:Spiaf_1663"/>
<evidence type="ECO:0000256" key="4">
    <source>
        <dbReference type="ARBA" id="ARBA00013145"/>
    </source>
</evidence>
<comment type="catalytic activity">
    <reaction evidence="11">
        <text>2 pyruvate + H(+) = (2S)-2-acetolactate + CO2</text>
        <dbReference type="Rhea" id="RHEA:25249"/>
        <dbReference type="ChEBI" id="CHEBI:15361"/>
        <dbReference type="ChEBI" id="CHEBI:15378"/>
        <dbReference type="ChEBI" id="CHEBI:16526"/>
        <dbReference type="ChEBI" id="CHEBI:58476"/>
        <dbReference type="EC" id="2.2.1.6"/>
    </reaction>
</comment>
<protein>
    <recommendedName>
        <fullName evidence="4 11">Acetolactate synthase</fullName>
        <ecNumber evidence="4 11">2.2.1.6</ecNumber>
    </recommendedName>
</protein>
<dbReference type="InterPro" id="IPR012001">
    <property type="entry name" value="Thiamin_PyroP_enz_TPP-bd_dom"/>
</dbReference>
<comment type="pathway">
    <text evidence="2 11">Amino-acid biosynthesis; L-valine biosynthesis; L-valine from pyruvate: step 1/4.</text>
</comment>
<comment type="pathway">
    <text evidence="1 11">Amino-acid biosynthesis; L-isoleucine biosynthesis; L-isoleucine from 2-oxobutanoate: step 1/4.</text>
</comment>
<gene>
    <name evidence="15" type="ordered locus">Spiaf_1663</name>
</gene>
<dbReference type="PANTHER" id="PTHR18968:SF13">
    <property type="entry name" value="ACETOLACTATE SYNTHASE CATALYTIC SUBUNIT, MITOCHONDRIAL"/>
    <property type="match status" value="1"/>
</dbReference>
<evidence type="ECO:0000256" key="5">
    <source>
        <dbReference type="ARBA" id="ARBA00022605"/>
    </source>
</evidence>
<dbReference type="GO" id="GO:0050660">
    <property type="term" value="F:flavin adenine dinucleotide binding"/>
    <property type="evidence" value="ECO:0007669"/>
    <property type="project" value="InterPro"/>
</dbReference>
<keyword evidence="10 11" id="KW-0100">Branched-chain amino acid biosynthesis</keyword>
<evidence type="ECO:0000313" key="16">
    <source>
        <dbReference type="Proteomes" id="UP000007383"/>
    </source>
</evidence>
<accession>U3GJS5</accession>
<dbReference type="Proteomes" id="UP000007383">
    <property type="component" value="Chromosome"/>
</dbReference>
<comment type="similarity">
    <text evidence="3 11">Belongs to the TPP enzyme family.</text>
</comment>
<keyword evidence="8 11" id="KW-0460">Magnesium</keyword>
<comment type="cofactor">
    <cofactor evidence="11">
        <name>thiamine diphosphate</name>
        <dbReference type="ChEBI" id="CHEBI:58937"/>
    </cofactor>
    <text evidence="11">Binds 1 thiamine pyrophosphate per subunit.</text>
</comment>
<keyword evidence="6 11" id="KW-0808">Transferase</keyword>
<dbReference type="UniPathway" id="UPA00047">
    <property type="reaction ID" value="UER00055"/>
</dbReference>
<dbReference type="GO" id="GO:0005948">
    <property type="term" value="C:acetolactate synthase complex"/>
    <property type="evidence" value="ECO:0007669"/>
    <property type="project" value="TreeGrafter"/>
</dbReference>
<evidence type="ECO:0000259" key="12">
    <source>
        <dbReference type="Pfam" id="PF00205"/>
    </source>
</evidence>
<dbReference type="InterPro" id="IPR029061">
    <property type="entry name" value="THDP-binding"/>
</dbReference>
<evidence type="ECO:0000256" key="10">
    <source>
        <dbReference type="ARBA" id="ARBA00023304"/>
    </source>
</evidence>
<dbReference type="Gene3D" id="3.40.50.1220">
    <property type="entry name" value="TPP-binding domain"/>
    <property type="match status" value="1"/>
</dbReference>
<dbReference type="GO" id="GO:0003984">
    <property type="term" value="F:acetolactate synthase activity"/>
    <property type="evidence" value="ECO:0007669"/>
    <property type="project" value="UniProtKB-EC"/>
</dbReference>
<dbReference type="CDD" id="cd02015">
    <property type="entry name" value="TPP_AHAS"/>
    <property type="match status" value="1"/>
</dbReference>
<dbReference type="InterPro" id="IPR029035">
    <property type="entry name" value="DHS-like_NAD/FAD-binding_dom"/>
</dbReference>
<keyword evidence="7 11" id="KW-0479">Metal-binding</keyword>
<dbReference type="InterPro" id="IPR039368">
    <property type="entry name" value="AHAS_TPP"/>
</dbReference>
<dbReference type="EC" id="2.2.1.6" evidence="4 11"/>
<evidence type="ECO:0000256" key="1">
    <source>
        <dbReference type="ARBA" id="ARBA00004974"/>
    </source>
</evidence>
<dbReference type="Pfam" id="PF02776">
    <property type="entry name" value="TPP_enzyme_N"/>
    <property type="match status" value="1"/>
</dbReference>
<evidence type="ECO:0000256" key="3">
    <source>
        <dbReference type="ARBA" id="ARBA00007812"/>
    </source>
</evidence>
<dbReference type="Gene3D" id="3.40.50.970">
    <property type="match status" value="2"/>
</dbReference>
<keyword evidence="9 11" id="KW-0786">Thiamine pyrophosphate</keyword>
<dbReference type="InterPro" id="IPR045229">
    <property type="entry name" value="TPP_enz"/>
</dbReference>
<dbReference type="FunFam" id="3.40.50.970:FF:000007">
    <property type="entry name" value="Acetolactate synthase"/>
    <property type="match status" value="1"/>
</dbReference>
<dbReference type="SUPFAM" id="SSF52518">
    <property type="entry name" value="Thiamin diphosphate-binding fold (THDP-binding)"/>
    <property type="match status" value="2"/>
</dbReference>
<evidence type="ECO:0000256" key="9">
    <source>
        <dbReference type="ARBA" id="ARBA00023052"/>
    </source>
</evidence>
<dbReference type="GO" id="GO:0030976">
    <property type="term" value="F:thiamine pyrophosphate binding"/>
    <property type="evidence" value="ECO:0007669"/>
    <property type="project" value="UniProtKB-UniRule"/>
</dbReference>